<proteinExistence type="predicted"/>
<keyword evidence="2" id="KW-1185">Reference proteome</keyword>
<dbReference type="Proteomes" id="UP000092124">
    <property type="component" value="Unassembled WGS sequence"/>
</dbReference>
<accession>A0A1A6H5W2</accession>
<feature type="non-terminal residue" evidence="1">
    <location>
        <position position="114"/>
    </location>
</feature>
<dbReference type="AlphaFoldDB" id="A0A1A6H5W2"/>
<evidence type="ECO:0000313" key="1">
    <source>
        <dbReference type="EMBL" id="OBS72997.1"/>
    </source>
</evidence>
<reference evidence="1 2" key="1">
    <citation type="submission" date="2016-06" db="EMBL/GenBank/DDBJ databases">
        <title>The Draft Genome Sequence and Annotation of the Desert Woodrat Neotoma lepida.</title>
        <authorList>
            <person name="Campbell M."/>
            <person name="Oakeson K.F."/>
            <person name="Yandell M."/>
            <person name="Halpert J.R."/>
            <person name="Dearing D."/>
        </authorList>
    </citation>
    <scope>NUCLEOTIDE SEQUENCE [LARGE SCALE GENOMIC DNA]</scope>
    <source>
        <strain evidence="1">417</strain>
        <tissue evidence="1">Liver</tissue>
    </source>
</reference>
<name>A0A1A6H5W2_NEOLE</name>
<gene>
    <name evidence="1" type="ORF">A6R68_12426</name>
</gene>
<comment type="caution">
    <text evidence="1">The sequence shown here is derived from an EMBL/GenBank/DDBJ whole genome shotgun (WGS) entry which is preliminary data.</text>
</comment>
<organism evidence="1 2">
    <name type="scientific">Neotoma lepida</name>
    <name type="common">Desert woodrat</name>
    <dbReference type="NCBI Taxonomy" id="56216"/>
    <lineage>
        <taxon>Eukaryota</taxon>
        <taxon>Metazoa</taxon>
        <taxon>Chordata</taxon>
        <taxon>Craniata</taxon>
        <taxon>Vertebrata</taxon>
        <taxon>Euteleostomi</taxon>
        <taxon>Mammalia</taxon>
        <taxon>Eutheria</taxon>
        <taxon>Euarchontoglires</taxon>
        <taxon>Glires</taxon>
        <taxon>Rodentia</taxon>
        <taxon>Myomorpha</taxon>
        <taxon>Muroidea</taxon>
        <taxon>Cricetidae</taxon>
        <taxon>Neotominae</taxon>
        <taxon>Neotoma</taxon>
    </lineage>
</organism>
<evidence type="ECO:0000313" key="2">
    <source>
        <dbReference type="Proteomes" id="UP000092124"/>
    </source>
</evidence>
<feature type="non-terminal residue" evidence="1">
    <location>
        <position position="1"/>
    </location>
</feature>
<sequence>TPSLRRPRSWGDQVHIGDLAPPLRVRPRVARGALGLRRPASREQQFLELSTFACVGAQLTSKTLSQATLERSDMKKEQKTIFSVAERGIFPVANFLALDELNAIWISQPMRYKV</sequence>
<protein>
    <submittedName>
        <fullName evidence="1">Uncharacterized protein</fullName>
    </submittedName>
</protein>
<dbReference type="EMBL" id="LZPO01054927">
    <property type="protein sequence ID" value="OBS72997.1"/>
    <property type="molecule type" value="Genomic_DNA"/>
</dbReference>